<feature type="domain" description="Bro-N" evidence="2">
    <location>
        <begin position="15"/>
        <end position="154"/>
    </location>
</feature>
<dbReference type="InterPro" id="IPR003497">
    <property type="entry name" value="BRO_N_domain"/>
</dbReference>
<dbReference type="PANTHER" id="PTHR36180:SF2">
    <property type="entry name" value="BRO FAMILY PROTEIN"/>
    <property type="match status" value="1"/>
</dbReference>
<feature type="non-terminal residue" evidence="3">
    <location>
        <position position="154"/>
    </location>
</feature>
<evidence type="ECO:0000313" key="4">
    <source>
        <dbReference type="Proteomes" id="UP001159427"/>
    </source>
</evidence>
<organism evidence="3 4">
    <name type="scientific">Porites evermanni</name>
    <dbReference type="NCBI Taxonomy" id="104178"/>
    <lineage>
        <taxon>Eukaryota</taxon>
        <taxon>Metazoa</taxon>
        <taxon>Cnidaria</taxon>
        <taxon>Anthozoa</taxon>
        <taxon>Hexacorallia</taxon>
        <taxon>Scleractinia</taxon>
        <taxon>Fungiina</taxon>
        <taxon>Poritidae</taxon>
        <taxon>Porites</taxon>
    </lineage>
</organism>
<gene>
    <name evidence="3" type="ORF">PEVE_00020284</name>
</gene>
<dbReference type="Proteomes" id="UP001159427">
    <property type="component" value="Unassembled WGS sequence"/>
</dbReference>
<dbReference type="EMBL" id="CALNXI010002721">
    <property type="protein sequence ID" value="CAH3190256.1"/>
    <property type="molecule type" value="Genomic_DNA"/>
</dbReference>
<evidence type="ECO:0000256" key="1">
    <source>
        <dbReference type="SAM" id="MobiDB-lite"/>
    </source>
</evidence>
<sequence length="154" mass="17784">MTNMLEKKFVNNELGIEINSYIDKQQNVWFRGKDVAEILGFKDSVNALKRHVSLENKMIQLIQPKTRGGVSPPQQNETRGGVSPPQQNETRGRQQNVVKSRGRETRPQQNDTRGKYCTFINEPGFYELVFGSKLETAKKFRQWVFNTVLPSIRK</sequence>
<accession>A0ABN8SH81</accession>
<reference evidence="3 4" key="1">
    <citation type="submission" date="2022-05" db="EMBL/GenBank/DDBJ databases">
        <authorList>
            <consortium name="Genoscope - CEA"/>
            <person name="William W."/>
        </authorList>
    </citation>
    <scope>NUCLEOTIDE SEQUENCE [LARGE SCALE GENOMIC DNA]</scope>
</reference>
<feature type="compositionally biased region" description="Polar residues" evidence="1">
    <location>
        <begin position="72"/>
        <end position="98"/>
    </location>
</feature>
<dbReference type="PROSITE" id="PS51750">
    <property type="entry name" value="BRO_N"/>
    <property type="match status" value="1"/>
</dbReference>
<keyword evidence="4" id="KW-1185">Reference proteome</keyword>
<name>A0ABN8SH81_9CNID</name>
<evidence type="ECO:0000313" key="3">
    <source>
        <dbReference type="EMBL" id="CAH3190256.1"/>
    </source>
</evidence>
<feature type="region of interest" description="Disordered" evidence="1">
    <location>
        <begin position="63"/>
        <end position="114"/>
    </location>
</feature>
<dbReference type="SMART" id="SM01040">
    <property type="entry name" value="Bro-N"/>
    <property type="match status" value="1"/>
</dbReference>
<evidence type="ECO:0000259" key="2">
    <source>
        <dbReference type="PROSITE" id="PS51750"/>
    </source>
</evidence>
<dbReference type="PANTHER" id="PTHR36180">
    <property type="entry name" value="DNA-BINDING PROTEIN-RELATED-RELATED"/>
    <property type="match status" value="1"/>
</dbReference>
<proteinExistence type="predicted"/>
<comment type="caution">
    <text evidence="3">The sequence shown here is derived from an EMBL/GenBank/DDBJ whole genome shotgun (WGS) entry which is preliminary data.</text>
</comment>
<dbReference type="Pfam" id="PF02498">
    <property type="entry name" value="Bro-N"/>
    <property type="match status" value="1"/>
</dbReference>
<protein>
    <recommendedName>
        <fullName evidence="2">Bro-N domain-containing protein</fullName>
    </recommendedName>
</protein>